<evidence type="ECO:0000313" key="3">
    <source>
        <dbReference type="Proteomes" id="UP000621930"/>
    </source>
</evidence>
<evidence type="ECO:0000313" key="2">
    <source>
        <dbReference type="EMBL" id="MBD8009750.1"/>
    </source>
</evidence>
<dbReference type="Pfam" id="PF20280">
    <property type="entry name" value="CTD4"/>
    <property type="match status" value="1"/>
</dbReference>
<sequence length="425" mass="48222">MQSYCVRVNGGSGVLVNAMTKEYSYVLTAAHVIKDFLEHEVIDFQGNNLEVLGVLKYSEDYDPVTSLYDYAILKVSYQSYVEQKILAASDLLHRTDLTLVGCPTTERTSQDPIKFYDGHMTNVTNDLIIFTIDVIPGKPTISGMSGGGLYNIRDGLAFLVGVEFQMDSIDQDQQYGRVQCHSLVKFEEIIKIHECAPIIPAHLECFSILREKTFVFNVIDPNNTHNLKIALEKFADSLIIKEMPPPYEIMGQYDLQLLVDLNQTEELKSRDLWVAYLEYLVICALIDNVGITNADYIKSIERKRRLLYSSNSRNWISNLEELLKTARRLLDKDGTLIIASPDKAARLLPPNFELSRVINDISNVPDQGPFSIDTVETSIYNSFTLTHLEALHNCCVINSEFEYKALPSGIEQLRLFKDKLNEIIK</sequence>
<keyword evidence="3" id="KW-1185">Reference proteome</keyword>
<dbReference type="Gene3D" id="2.40.10.10">
    <property type="entry name" value="Trypsin-like serine proteases"/>
    <property type="match status" value="2"/>
</dbReference>
<dbReference type="InterPro" id="IPR009003">
    <property type="entry name" value="Peptidase_S1_PA"/>
</dbReference>
<reference evidence="2 3" key="1">
    <citation type="submission" date="2020-08" db="EMBL/GenBank/DDBJ databases">
        <title>A Genomic Blueprint of the Chicken Gut Microbiome.</title>
        <authorList>
            <person name="Gilroy R."/>
            <person name="Ravi A."/>
            <person name="Getino M."/>
            <person name="Pursley I."/>
            <person name="Horton D.L."/>
            <person name="Alikhan N.-F."/>
            <person name="Baker D."/>
            <person name="Gharbi K."/>
            <person name="Hall N."/>
            <person name="Watson M."/>
            <person name="Adriaenssens E.M."/>
            <person name="Foster-Nyarko E."/>
            <person name="Jarju S."/>
            <person name="Secka A."/>
            <person name="Antonio M."/>
            <person name="Oren A."/>
            <person name="Chaudhuri R."/>
            <person name="La Ragione R.M."/>
            <person name="Hildebrand F."/>
            <person name="Pallen M.J."/>
        </authorList>
    </citation>
    <scope>NUCLEOTIDE SEQUENCE [LARGE SCALE GENOMIC DNA]</scope>
    <source>
        <strain evidence="2 3">Sa1BUA6</strain>
    </source>
</reference>
<dbReference type="SUPFAM" id="SSF50494">
    <property type="entry name" value="Trypsin-like serine proteases"/>
    <property type="match status" value="1"/>
</dbReference>
<accession>A0ABR8VYA1</accession>
<dbReference type="InterPro" id="IPR043504">
    <property type="entry name" value="Peptidase_S1_PA_chymotrypsin"/>
</dbReference>
<gene>
    <name evidence="2" type="ORF">H9629_10415</name>
</gene>
<protein>
    <submittedName>
        <fullName evidence="2">Trypsin-like peptidase domain-containing protein</fullName>
    </submittedName>
</protein>
<evidence type="ECO:0000259" key="1">
    <source>
        <dbReference type="Pfam" id="PF20280"/>
    </source>
</evidence>
<proteinExistence type="predicted"/>
<organism evidence="2 3">
    <name type="scientific">Acinetobacter pecorum</name>
    <dbReference type="NCBI Taxonomy" id="2762215"/>
    <lineage>
        <taxon>Bacteria</taxon>
        <taxon>Pseudomonadati</taxon>
        <taxon>Pseudomonadota</taxon>
        <taxon>Gammaproteobacteria</taxon>
        <taxon>Moraxellales</taxon>
        <taxon>Moraxellaceae</taxon>
        <taxon>Acinetobacter</taxon>
    </lineage>
</organism>
<dbReference type="EMBL" id="JACSPT010000012">
    <property type="protein sequence ID" value="MBD8009750.1"/>
    <property type="molecule type" value="Genomic_DNA"/>
</dbReference>
<dbReference type="Pfam" id="PF13365">
    <property type="entry name" value="Trypsin_2"/>
    <property type="match status" value="1"/>
</dbReference>
<name>A0ABR8VYA1_9GAMM</name>
<dbReference type="InterPro" id="IPR046916">
    <property type="entry name" value="ABC-3C_CTD4"/>
</dbReference>
<comment type="caution">
    <text evidence="2">The sequence shown here is derived from an EMBL/GenBank/DDBJ whole genome shotgun (WGS) entry which is preliminary data.</text>
</comment>
<dbReference type="Proteomes" id="UP000621930">
    <property type="component" value="Unassembled WGS sequence"/>
</dbReference>
<feature type="domain" description="ABC-three component systems C-terminal" evidence="1">
    <location>
        <begin position="180"/>
        <end position="397"/>
    </location>
</feature>